<feature type="domain" description="TF-B3" evidence="7">
    <location>
        <begin position="128"/>
        <end position="230"/>
    </location>
</feature>
<dbReference type="InterPro" id="IPR003340">
    <property type="entry name" value="B3_DNA-bd"/>
</dbReference>
<dbReference type="Proteomes" id="UP001359559">
    <property type="component" value="Unassembled WGS sequence"/>
</dbReference>
<dbReference type="PANTHER" id="PTHR31140">
    <property type="entry name" value="B3 DOMAIN-CONTAINING TRANSCRIPTION FACTOR ABI3"/>
    <property type="match status" value="1"/>
</dbReference>
<dbReference type="FunFam" id="2.40.330.10:FF:000003">
    <property type="entry name" value="B3 domain-containing transcription factor FUS3"/>
    <property type="match status" value="1"/>
</dbReference>
<evidence type="ECO:0000256" key="2">
    <source>
        <dbReference type="ARBA" id="ARBA00023015"/>
    </source>
</evidence>
<dbReference type="Pfam" id="PF02362">
    <property type="entry name" value="B3"/>
    <property type="match status" value="1"/>
</dbReference>
<dbReference type="GO" id="GO:0003677">
    <property type="term" value="F:DNA binding"/>
    <property type="evidence" value="ECO:0007669"/>
    <property type="project" value="UniProtKB-KW"/>
</dbReference>
<evidence type="ECO:0000313" key="8">
    <source>
        <dbReference type="EMBL" id="KAK7311304.1"/>
    </source>
</evidence>
<evidence type="ECO:0000256" key="3">
    <source>
        <dbReference type="ARBA" id="ARBA00023125"/>
    </source>
</evidence>
<dbReference type="AlphaFoldDB" id="A0AAN9K8R6"/>
<dbReference type="Gene3D" id="2.40.330.10">
    <property type="entry name" value="DNA-binding pseudobarrel domain"/>
    <property type="match status" value="1"/>
</dbReference>
<dbReference type="CDD" id="cd10017">
    <property type="entry name" value="B3_DNA"/>
    <property type="match status" value="1"/>
</dbReference>
<dbReference type="InterPro" id="IPR044800">
    <property type="entry name" value="LEC2-like"/>
</dbReference>
<keyword evidence="2" id="KW-0805">Transcription regulation</keyword>
<feature type="region of interest" description="Disordered" evidence="6">
    <location>
        <begin position="83"/>
        <end position="116"/>
    </location>
</feature>
<protein>
    <recommendedName>
        <fullName evidence="7">TF-B3 domain-containing protein</fullName>
    </recommendedName>
</protein>
<evidence type="ECO:0000256" key="4">
    <source>
        <dbReference type="ARBA" id="ARBA00023163"/>
    </source>
</evidence>
<keyword evidence="4" id="KW-0804">Transcription</keyword>
<feature type="compositionally biased region" description="Low complexity" evidence="6">
    <location>
        <begin position="97"/>
        <end position="111"/>
    </location>
</feature>
<dbReference type="GO" id="GO:0005634">
    <property type="term" value="C:nucleus"/>
    <property type="evidence" value="ECO:0007669"/>
    <property type="project" value="UniProtKB-SubCell"/>
</dbReference>
<comment type="subcellular location">
    <subcellularLocation>
        <location evidence="1">Nucleus</location>
    </subcellularLocation>
</comment>
<dbReference type="SMART" id="SM01019">
    <property type="entry name" value="B3"/>
    <property type="match status" value="1"/>
</dbReference>
<keyword evidence="3" id="KW-0238">DNA-binding</keyword>
<dbReference type="SUPFAM" id="SSF101936">
    <property type="entry name" value="DNA-binding pseudobarrel domain"/>
    <property type="match status" value="1"/>
</dbReference>
<dbReference type="PANTHER" id="PTHR31140:SF73">
    <property type="entry name" value="B3 DOMAIN-CONTAINING TRANSCRIPTION FACTOR FUS3"/>
    <property type="match status" value="1"/>
</dbReference>
<evidence type="ECO:0000256" key="6">
    <source>
        <dbReference type="SAM" id="MobiDB-lite"/>
    </source>
</evidence>
<dbReference type="InterPro" id="IPR015300">
    <property type="entry name" value="DNA-bd_pseudobarrel_sf"/>
</dbReference>
<keyword evidence="9" id="KW-1185">Reference proteome</keyword>
<evidence type="ECO:0000256" key="5">
    <source>
        <dbReference type="ARBA" id="ARBA00023242"/>
    </source>
</evidence>
<name>A0AAN9K8R6_CLITE</name>
<dbReference type="GO" id="GO:0009733">
    <property type="term" value="P:response to auxin"/>
    <property type="evidence" value="ECO:0007669"/>
    <property type="project" value="UniProtKB-ARBA"/>
</dbReference>
<keyword evidence="5" id="KW-0539">Nucleus</keyword>
<sequence>MMMNQRQREKVLLQKNEACGLVAGVGAGLGLDTSTNGSGRIHPHQDLVAAVTTFGTVHRKKRMARQRRSNNNATLMHHAVDLFPSKNKPRFPPPPSSSSSHVPISSRKPSSTLPPAREIDHRTLRFLFQKELKNSDVSSLRRMILPKKSAETFLPALESKEGILISMDDLDGIHVWSFKYRFWPNNNSRMYVLENTGDFVRTHGLRFGDSIVVYQNSQNHHYVIQAKKASDDQEEFMEDTSDAINDIFLNDFEVSKSGYFNVTYPAMNDTGMSFIYETTFSNDSPLDFLGGSMTNFSRIGPVETFGSVENLSLDDFY</sequence>
<evidence type="ECO:0000313" key="9">
    <source>
        <dbReference type="Proteomes" id="UP001359559"/>
    </source>
</evidence>
<proteinExistence type="predicted"/>
<evidence type="ECO:0000256" key="1">
    <source>
        <dbReference type="ARBA" id="ARBA00004123"/>
    </source>
</evidence>
<evidence type="ECO:0000259" key="7">
    <source>
        <dbReference type="PROSITE" id="PS50863"/>
    </source>
</evidence>
<reference evidence="8 9" key="1">
    <citation type="submission" date="2024-01" db="EMBL/GenBank/DDBJ databases">
        <title>The genomes of 5 underutilized Papilionoideae crops provide insights into root nodulation and disease resistance.</title>
        <authorList>
            <person name="Yuan L."/>
        </authorList>
    </citation>
    <scope>NUCLEOTIDE SEQUENCE [LARGE SCALE GENOMIC DNA]</scope>
    <source>
        <strain evidence="8">LY-2023</strain>
        <tissue evidence="8">Leaf</tissue>
    </source>
</reference>
<dbReference type="EMBL" id="JAYKXN010000002">
    <property type="protein sequence ID" value="KAK7311304.1"/>
    <property type="molecule type" value="Genomic_DNA"/>
</dbReference>
<accession>A0AAN9K8R6</accession>
<dbReference type="PROSITE" id="PS50863">
    <property type="entry name" value="B3"/>
    <property type="match status" value="1"/>
</dbReference>
<comment type="caution">
    <text evidence="8">The sequence shown here is derived from an EMBL/GenBank/DDBJ whole genome shotgun (WGS) entry which is preliminary data.</text>
</comment>
<dbReference type="GO" id="GO:0003700">
    <property type="term" value="F:DNA-binding transcription factor activity"/>
    <property type="evidence" value="ECO:0007669"/>
    <property type="project" value="InterPro"/>
</dbReference>
<organism evidence="8 9">
    <name type="scientific">Clitoria ternatea</name>
    <name type="common">Butterfly pea</name>
    <dbReference type="NCBI Taxonomy" id="43366"/>
    <lineage>
        <taxon>Eukaryota</taxon>
        <taxon>Viridiplantae</taxon>
        <taxon>Streptophyta</taxon>
        <taxon>Embryophyta</taxon>
        <taxon>Tracheophyta</taxon>
        <taxon>Spermatophyta</taxon>
        <taxon>Magnoliopsida</taxon>
        <taxon>eudicotyledons</taxon>
        <taxon>Gunneridae</taxon>
        <taxon>Pentapetalae</taxon>
        <taxon>rosids</taxon>
        <taxon>fabids</taxon>
        <taxon>Fabales</taxon>
        <taxon>Fabaceae</taxon>
        <taxon>Papilionoideae</taxon>
        <taxon>50 kb inversion clade</taxon>
        <taxon>NPAAA clade</taxon>
        <taxon>indigoferoid/millettioid clade</taxon>
        <taxon>Phaseoleae</taxon>
        <taxon>Clitoria</taxon>
    </lineage>
</organism>
<gene>
    <name evidence="8" type="ORF">RJT34_09352</name>
</gene>